<name>A0ABD5HIP0_9ENTR</name>
<comment type="caution">
    <text evidence="2">The sequence shown here is derived from an EMBL/GenBank/DDBJ whole genome shotgun (WGS) entry which is preliminary data.</text>
</comment>
<sequence length="47" mass="5287">MATRFQHHSRISAGRRLPPCPAYEYRAILSLHICCRPGITGHALATR</sequence>
<dbReference type="Proteomes" id="UP001221816">
    <property type="component" value="Unassembled WGS sequence"/>
</dbReference>
<gene>
    <name evidence="1" type="ORF">PIK62_01730</name>
    <name evidence="2" type="ORF">RYZ49_15330</name>
</gene>
<evidence type="ECO:0000313" key="3">
    <source>
        <dbReference type="Proteomes" id="UP001221816"/>
    </source>
</evidence>
<reference evidence="1 3" key="1">
    <citation type="submission" date="2023-01" db="EMBL/GenBank/DDBJ databases">
        <authorList>
            <person name="Dale J."/>
        </authorList>
    </citation>
    <scope>NUCLEOTIDE SEQUENCE [LARGE SCALE GENOMIC DNA]</scope>
    <source>
        <strain evidence="1 3">2022EL-01098</strain>
    </source>
</reference>
<evidence type="ECO:0000313" key="4">
    <source>
        <dbReference type="Proteomes" id="UP001287436"/>
    </source>
</evidence>
<reference evidence="2 4" key="2">
    <citation type="submission" date="2023-10" db="EMBL/GenBank/DDBJ databases">
        <title>Fecal carriage and genetic characteristics of carbapenem-resistant Enterobacterales among healthy adults from four provinces of China.</title>
        <authorList>
            <person name="Li Y."/>
            <person name="Zhang R."/>
        </authorList>
    </citation>
    <scope>NUCLEOTIDE SEQUENCE [LARGE SCALE GENOMIC DNA]</scope>
    <source>
        <strain evidence="2 4">HN-157</strain>
    </source>
</reference>
<dbReference type="Proteomes" id="UP001287436">
    <property type="component" value="Unassembled WGS sequence"/>
</dbReference>
<keyword evidence="3" id="KW-1185">Reference proteome</keyword>
<proteinExistence type="predicted"/>
<dbReference type="AlphaFoldDB" id="A0ABD5HIP0"/>
<organism evidence="2 4">
    <name type="scientific">Klebsiella pasteurii</name>
    <dbReference type="NCBI Taxonomy" id="2587529"/>
    <lineage>
        <taxon>Bacteria</taxon>
        <taxon>Pseudomonadati</taxon>
        <taxon>Pseudomonadota</taxon>
        <taxon>Gammaproteobacteria</taxon>
        <taxon>Enterobacterales</taxon>
        <taxon>Enterobacteriaceae</taxon>
        <taxon>Klebsiella/Raoultella group</taxon>
        <taxon>Klebsiella</taxon>
    </lineage>
</organism>
<protein>
    <submittedName>
        <fullName evidence="2">Uncharacterized protein</fullName>
    </submittedName>
</protein>
<accession>A0ABD5HIP0</accession>
<evidence type="ECO:0000313" key="1">
    <source>
        <dbReference type="EMBL" id="MDC0691376.1"/>
    </source>
</evidence>
<evidence type="ECO:0000313" key="2">
    <source>
        <dbReference type="EMBL" id="MDW2717175.1"/>
    </source>
</evidence>
<dbReference type="EMBL" id="JAWPBP010000012">
    <property type="protein sequence ID" value="MDW2717175.1"/>
    <property type="molecule type" value="Genomic_DNA"/>
</dbReference>
<dbReference type="RefSeq" id="WP_158414299.1">
    <property type="nucleotide sequence ID" value="NZ_CP089403.1"/>
</dbReference>
<dbReference type="EMBL" id="JAQNDI010000001">
    <property type="protein sequence ID" value="MDC0691376.1"/>
    <property type="molecule type" value="Genomic_DNA"/>
</dbReference>